<comment type="catalytic activity">
    <reaction evidence="14 15">
        <text>FMN + ATP + H(+) = FAD + diphosphate</text>
        <dbReference type="Rhea" id="RHEA:17237"/>
        <dbReference type="ChEBI" id="CHEBI:15378"/>
        <dbReference type="ChEBI" id="CHEBI:30616"/>
        <dbReference type="ChEBI" id="CHEBI:33019"/>
        <dbReference type="ChEBI" id="CHEBI:57692"/>
        <dbReference type="ChEBI" id="CHEBI:58210"/>
        <dbReference type="EC" id="2.7.7.2"/>
    </reaction>
</comment>
<evidence type="ECO:0000256" key="8">
    <source>
        <dbReference type="ARBA" id="ARBA00022741"/>
    </source>
</evidence>
<dbReference type="AlphaFoldDB" id="A0A343JBK4"/>
<dbReference type="KEGG" id="cia:BEN51_05345"/>
<evidence type="ECO:0000256" key="11">
    <source>
        <dbReference type="ARBA" id="ARBA00022840"/>
    </source>
</evidence>
<dbReference type="Proteomes" id="UP000264883">
    <property type="component" value="Chromosome"/>
</dbReference>
<dbReference type="Pfam" id="PF01687">
    <property type="entry name" value="Flavokinase"/>
    <property type="match status" value="1"/>
</dbReference>
<dbReference type="Pfam" id="PF06574">
    <property type="entry name" value="FAD_syn"/>
    <property type="match status" value="1"/>
</dbReference>
<evidence type="ECO:0000256" key="2">
    <source>
        <dbReference type="ARBA" id="ARBA00004726"/>
    </source>
</evidence>
<gene>
    <name evidence="17" type="ORF">BEN51_05345</name>
</gene>
<evidence type="ECO:0000256" key="4">
    <source>
        <dbReference type="ARBA" id="ARBA00022630"/>
    </source>
</evidence>
<evidence type="ECO:0000256" key="14">
    <source>
        <dbReference type="ARBA" id="ARBA00049494"/>
    </source>
</evidence>
<evidence type="ECO:0000256" key="1">
    <source>
        <dbReference type="ARBA" id="ARBA00002121"/>
    </source>
</evidence>
<dbReference type="GO" id="GO:0009231">
    <property type="term" value="P:riboflavin biosynthetic process"/>
    <property type="evidence" value="ECO:0007669"/>
    <property type="project" value="InterPro"/>
</dbReference>
<comment type="similarity">
    <text evidence="15">Belongs to the ribF family.</text>
</comment>
<dbReference type="EMBL" id="CP016786">
    <property type="protein sequence ID" value="ASW42912.1"/>
    <property type="molecule type" value="Genomic_DNA"/>
</dbReference>
<keyword evidence="12" id="KW-0511">Multifunctional enzyme</keyword>
<sequence>MKIVDDDINKEDKKKPNYVALGSFDGLHYGHLSLLRKTVEISKKNNGNSMVFTYKNHPKTLINPDKVPKLIMDIETKIKCLEQEGIDIVVFKEFTKEFMQIGPEEFIKMLCEKYNVKGIVVGFNFKFGYRNLGDINLLESLKDKYGYELFVMEPYTYKDDIISSSRIRKAISDGEVEEAFKMLSRYYSIKGEIIHGKKLGRTIGFPTANLKVNYENIIPKKGVYYTNVEYNNKIYKGITSVGNNPTVNGKELTIETFILDFKETIYEKEIRLYFINRMRDEIKFNNLDELINQLKKDEAYAKSRDIEIKIM</sequence>
<dbReference type="GO" id="GO:0003919">
    <property type="term" value="F:FMN adenylyltransferase activity"/>
    <property type="evidence" value="ECO:0007669"/>
    <property type="project" value="UniProtKB-UniRule"/>
</dbReference>
<evidence type="ECO:0000256" key="3">
    <source>
        <dbReference type="ARBA" id="ARBA00005201"/>
    </source>
</evidence>
<reference evidence="17 18" key="1">
    <citation type="submission" date="2016-08" db="EMBL/GenBank/DDBJ databases">
        <title>Complete Genome Sequence Of The Indigo Reducing Clostridium isatidis DSM15098.</title>
        <authorList>
            <person name="Little G.T."/>
            <person name="Minton N.P."/>
        </authorList>
    </citation>
    <scope>NUCLEOTIDE SEQUENCE [LARGE SCALE GENOMIC DNA]</scope>
    <source>
        <strain evidence="17 18">DSM 15098</strain>
    </source>
</reference>
<dbReference type="InterPro" id="IPR014729">
    <property type="entry name" value="Rossmann-like_a/b/a_fold"/>
</dbReference>
<evidence type="ECO:0000256" key="15">
    <source>
        <dbReference type="PIRNR" id="PIRNR004491"/>
    </source>
</evidence>
<keyword evidence="7 15" id="KW-0548">Nucleotidyltransferase</keyword>
<dbReference type="InterPro" id="IPR015864">
    <property type="entry name" value="FAD_synthase"/>
</dbReference>
<dbReference type="InterPro" id="IPR015865">
    <property type="entry name" value="Riboflavin_kinase_bac/euk"/>
</dbReference>
<evidence type="ECO:0000256" key="6">
    <source>
        <dbReference type="ARBA" id="ARBA00022679"/>
    </source>
</evidence>
<keyword evidence="11 15" id="KW-0067">ATP-binding</keyword>
<evidence type="ECO:0000313" key="17">
    <source>
        <dbReference type="EMBL" id="ASW42912.1"/>
    </source>
</evidence>
<dbReference type="FunFam" id="3.40.50.620:FF:000021">
    <property type="entry name" value="Riboflavin biosynthesis protein"/>
    <property type="match status" value="1"/>
</dbReference>
<evidence type="ECO:0000259" key="16">
    <source>
        <dbReference type="SMART" id="SM00904"/>
    </source>
</evidence>
<comment type="catalytic activity">
    <reaction evidence="13 15">
        <text>riboflavin + ATP = FMN + ADP + H(+)</text>
        <dbReference type="Rhea" id="RHEA:14357"/>
        <dbReference type="ChEBI" id="CHEBI:15378"/>
        <dbReference type="ChEBI" id="CHEBI:30616"/>
        <dbReference type="ChEBI" id="CHEBI:57986"/>
        <dbReference type="ChEBI" id="CHEBI:58210"/>
        <dbReference type="ChEBI" id="CHEBI:456216"/>
        <dbReference type="EC" id="2.7.1.26"/>
    </reaction>
</comment>
<keyword evidence="10 15" id="KW-0274">FAD</keyword>
<dbReference type="EC" id="2.7.7.2" evidence="15"/>
<dbReference type="EC" id="2.7.1.26" evidence="15"/>
<name>A0A343JBK4_9CLOT</name>
<feature type="domain" description="Riboflavin kinase" evidence="16">
    <location>
        <begin position="182"/>
        <end position="304"/>
    </location>
</feature>
<dbReference type="FunFam" id="2.40.30.30:FF:000003">
    <property type="entry name" value="Riboflavin biosynthesis protein"/>
    <property type="match status" value="1"/>
</dbReference>
<dbReference type="GO" id="GO:0006747">
    <property type="term" value="P:FAD biosynthetic process"/>
    <property type="evidence" value="ECO:0007669"/>
    <property type="project" value="UniProtKB-UniRule"/>
</dbReference>
<comment type="pathway">
    <text evidence="3 15">Cofactor biosynthesis; FMN biosynthesis; FMN from riboflavin (ATP route): step 1/1.</text>
</comment>
<dbReference type="NCBIfam" id="TIGR00083">
    <property type="entry name" value="ribF"/>
    <property type="match status" value="1"/>
</dbReference>
<dbReference type="GO" id="GO:0009398">
    <property type="term" value="P:FMN biosynthetic process"/>
    <property type="evidence" value="ECO:0007669"/>
    <property type="project" value="UniProtKB-UniRule"/>
</dbReference>
<dbReference type="UniPathway" id="UPA00276">
    <property type="reaction ID" value="UER00406"/>
</dbReference>
<keyword evidence="4 15" id="KW-0285">Flavoprotein</keyword>
<comment type="function">
    <text evidence="1">Catalyzes the phosphorylation of riboflavin to FMN followed by the adenylation of FMN to FAD.</text>
</comment>
<dbReference type="NCBIfam" id="NF004162">
    <property type="entry name" value="PRK05627.1-5"/>
    <property type="match status" value="1"/>
</dbReference>
<dbReference type="SMART" id="SM00904">
    <property type="entry name" value="Flavokinase"/>
    <property type="match status" value="1"/>
</dbReference>
<comment type="pathway">
    <text evidence="2 15">Cofactor biosynthesis; FAD biosynthesis; FAD from FMN: step 1/1.</text>
</comment>
<accession>A0A343JBK4</accession>
<dbReference type="GO" id="GO:0005524">
    <property type="term" value="F:ATP binding"/>
    <property type="evidence" value="ECO:0007669"/>
    <property type="project" value="UniProtKB-UniRule"/>
</dbReference>
<evidence type="ECO:0000256" key="13">
    <source>
        <dbReference type="ARBA" id="ARBA00047880"/>
    </source>
</evidence>
<protein>
    <recommendedName>
        <fullName evidence="15">Riboflavin biosynthesis protein</fullName>
    </recommendedName>
    <domain>
        <recommendedName>
            <fullName evidence="15">Riboflavin kinase</fullName>
            <ecNumber evidence="15">2.7.1.26</ecNumber>
        </recommendedName>
        <alternativeName>
            <fullName evidence="15">Flavokinase</fullName>
        </alternativeName>
    </domain>
    <domain>
        <recommendedName>
            <fullName evidence="15">FMN adenylyltransferase</fullName>
            <ecNumber evidence="15">2.7.7.2</ecNumber>
        </recommendedName>
        <alternativeName>
            <fullName evidence="15">FAD pyrophosphorylase</fullName>
        </alternativeName>
        <alternativeName>
            <fullName evidence="15">FAD synthase</fullName>
        </alternativeName>
    </domain>
</protein>
<dbReference type="GO" id="GO:0008531">
    <property type="term" value="F:riboflavin kinase activity"/>
    <property type="evidence" value="ECO:0007669"/>
    <property type="project" value="UniProtKB-UniRule"/>
</dbReference>
<keyword evidence="5 15" id="KW-0288">FMN</keyword>
<dbReference type="InterPro" id="IPR023465">
    <property type="entry name" value="Riboflavin_kinase_dom_sf"/>
</dbReference>
<dbReference type="InterPro" id="IPR002606">
    <property type="entry name" value="Riboflavin_kinase_bac"/>
</dbReference>
<evidence type="ECO:0000313" key="18">
    <source>
        <dbReference type="Proteomes" id="UP000264883"/>
    </source>
</evidence>
<dbReference type="PANTHER" id="PTHR22749">
    <property type="entry name" value="RIBOFLAVIN KINASE/FMN ADENYLYLTRANSFERASE"/>
    <property type="match status" value="1"/>
</dbReference>
<evidence type="ECO:0000256" key="9">
    <source>
        <dbReference type="ARBA" id="ARBA00022777"/>
    </source>
</evidence>
<keyword evidence="9 15" id="KW-0418">Kinase</keyword>
<dbReference type="CDD" id="cd02064">
    <property type="entry name" value="FAD_synthetase_N"/>
    <property type="match status" value="1"/>
</dbReference>
<evidence type="ECO:0000256" key="7">
    <source>
        <dbReference type="ARBA" id="ARBA00022695"/>
    </source>
</evidence>
<evidence type="ECO:0000256" key="5">
    <source>
        <dbReference type="ARBA" id="ARBA00022643"/>
    </source>
</evidence>
<dbReference type="RefSeq" id="WP_119865052.1">
    <property type="nucleotide sequence ID" value="NZ_CP016786.1"/>
</dbReference>
<dbReference type="InterPro" id="IPR023468">
    <property type="entry name" value="Riboflavin_kinase"/>
</dbReference>
<dbReference type="SUPFAM" id="SSF82114">
    <property type="entry name" value="Riboflavin kinase-like"/>
    <property type="match status" value="1"/>
</dbReference>
<organism evidence="17 18">
    <name type="scientific">Clostridium isatidis</name>
    <dbReference type="NCBI Taxonomy" id="182773"/>
    <lineage>
        <taxon>Bacteria</taxon>
        <taxon>Bacillati</taxon>
        <taxon>Bacillota</taxon>
        <taxon>Clostridia</taxon>
        <taxon>Eubacteriales</taxon>
        <taxon>Clostridiaceae</taxon>
        <taxon>Clostridium</taxon>
    </lineage>
</organism>
<keyword evidence="6 15" id="KW-0808">Transferase</keyword>
<dbReference type="SUPFAM" id="SSF52374">
    <property type="entry name" value="Nucleotidylyl transferase"/>
    <property type="match status" value="1"/>
</dbReference>
<proteinExistence type="inferred from homology"/>
<evidence type="ECO:0000256" key="10">
    <source>
        <dbReference type="ARBA" id="ARBA00022827"/>
    </source>
</evidence>
<dbReference type="UniPathway" id="UPA00277">
    <property type="reaction ID" value="UER00407"/>
</dbReference>
<dbReference type="Gene3D" id="3.40.50.620">
    <property type="entry name" value="HUPs"/>
    <property type="match status" value="1"/>
</dbReference>
<evidence type="ECO:0000256" key="12">
    <source>
        <dbReference type="ARBA" id="ARBA00023268"/>
    </source>
</evidence>
<dbReference type="PANTHER" id="PTHR22749:SF6">
    <property type="entry name" value="RIBOFLAVIN KINASE"/>
    <property type="match status" value="1"/>
</dbReference>
<keyword evidence="8 15" id="KW-0547">Nucleotide-binding</keyword>
<dbReference type="Gene3D" id="2.40.30.30">
    <property type="entry name" value="Riboflavin kinase-like"/>
    <property type="match status" value="1"/>
</dbReference>
<dbReference type="OrthoDB" id="9803667at2"/>
<dbReference type="PIRSF" id="PIRSF004491">
    <property type="entry name" value="FAD_Synth"/>
    <property type="match status" value="1"/>
</dbReference>
<keyword evidence="18" id="KW-1185">Reference proteome</keyword>